<dbReference type="PROSITE" id="PS51257">
    <property type="entry name" value="PROKAR_LIPOPROTEIN"/>
    <property type="match status" value="1"/>
</dbReference>
<dbReference type="AlphaFoldDB" id="A0A0F7UAK0"/>
<accession>A0A0F7UAK0</accession>
<evidence type="ECO:0000313" key="2">
    <source>
        <dbReference type="EMBL" id="CEL65670.1"/>
    </source>
</evidence>
<proteinExistence type="predicted"/>
<dbReference type="EMBL" id="LN714479">
    <property type="protein sequence ID" value="CEL65670.1"/>
    <property type="molecule type" value="Genomic_DNA"/>
</dbReference>
<feature type="compositionally biased region" description="Basic residues" evidence="1">
    <location>
        <begin position="47"/>
        <end position="56"/>
    </location>
</feature>
<gene>
    <name evidence="2" type="ORF">BN1204_015105</name>
</gene>
<protein>
    <submittedName>
        <fullName evidence="2">Uncharacterized protein</fullName>
    </submittedName>
</protein>
<reference evidence="2" key="1">
    <citation type="journal article" date="2015" name="PLoS ONE">
        <title>Comprehensive Evaluation of Toxoplasma gondii VEG and Neospora caninum LIV Genomes with Tachyzoite Stage Transcriptome and Proteome Defines Novel Transcript Features.</title>
        <authorList>
            <person name="Ramaprasad A."/>
            <person name="Mourier T."/>
            <person name="Naeem R."/>
            <person name="Malas T.B."/>
            <person name="Moussa E."/>
            <person name="Panigrahi A."/>
            <person name="Vermont S.J."/>
            <person name="Otto T.D."/>
            <person name="Wastling J."/>
            <person name="Pain A."/>
        </authorList>
    </citation>
    <scope>NUCLEOTIDE SEQUENCE</scope>
    <source>
        <strain evidence="2">Liverpool</strain>
    </source>
</reference>
<organism evidence="2">
    <name type="scientific">Neospora caninum (strain Liverpool)</name>
    <dbReference type="NCBI Taxonomy" id="572307"/>
    <lineage>
        <taxon>Eukaryota</taxon>
        <taxon>Sar</taxon>
        <taxon>Alveolata</taxon>
        <taxon>Apicomplexa</taxon>
        <taxon>Conoidasida</taxon>
        <taxon>Coccidia</taxon>
        <taxon>Eucoccidiorida</taxon>
        <taxon>Eimeriorina</taxon>
        <taxon>Sarcocystidae</taxon>
        <taxon>Neospora</taxon>
    </lineage>
</organism>
<name>A0A0F7UAK0_NEOCL</name>
<feature type="compositionally biased region" description="Basic and acidic residues" evidence="1">
    <location>
        <begin position="57"/>
        <end position="69"/>
    </location>
</feature>
<evidence type="ECO:0000256" key="1">
    <source>
        <dbReference type="SAM" id="MobiDB-lite"/>
    </source>
</evidence>
<feature type="region of interest" description="Disordered" evidence="1">
    <location>
        <begin position="47"/>
        <end position="91"/>
    </location>
</feature>
<sequence>MDSRGTYCTWCPRRMYETRRGGHTVILSACGCARLVRRKIVSHRLSIHPKGRRSRRKLDPRTQRIKSEMPRTLSPESSFQTACPPVLAPGY</sequence>